<evidence type="ECO:0000313" key="1">
    <source>
        <dbReference type="EMBL" id="UVQ73515.1"/>
    </source>
</evidence>
<sequence>MNDAGKIWEKYGIGNAGGGTFLVDKEGKILLIQPTAEEVKACLDKLLQ</sequence>
<gene>
    <name evidence="1" type="ORF">NXY30_21220</name>
</gene>
<dbReference type="Proteomes" id="UP001060104">
    <property type="component" value="Chromosome"/>
</dbReference>
<reference evidence="1" key="1">
    <citation type="submission" date="2022-08" db="EMBL/GenBank/DDBJ databases">
        <title>Genome Sequencing of Bacteroides fragilis Group Isolates with Nanopore Technology.</title>
        <authorList>
            <person name="Tisza M.J."/>
            <person name="Smith D."/>
            <person name="Dekker J.P."/>
        </authorList>
    </citation>
    <scope>NUCLEOTIDE SEQUENCE</scope>
    <source>
        <strain evidence="1">BFG-527</strain>
    </source>
</reference>
<organism evidence="1 2">
    <name type="scientific">Bacteroides faecis</name>
    <dbReference type="NCBI Taxonomy" id="674529"/>
    <lineage>
        <taxon>Bacteria</taxon>
        <taxon>Pseudomonadati</taxon>
        <taxon>Bacteroidota</taxon>
        <taxon>Bacteroidia</taxon>
        <taxon>Bacteroidales</taxon>
        <taxon>Bacteroidaceae</taxon>
        <taxon>Bacteroides</taxon>
    </lineage>
</organism>
<dbReference type="RefSeq" id="WP_258902730.1">
    <property type="nucleotide sequence ID" value="NZ_CP103141.1"/>
</dbReference>
<protein>
    <submittedName>
        <fullName evidence="1">Uncharacterized protein</fullName>
    </submittedName>
</protein>
<dbReference type="EMBL" id="CP103141">
    <property type="protein sequence ID" value="UVQ73515.1"/>
    <property type="molecule type" value="Genomic_DNA"/>
</dbReference>
<name>A0ABY5T9F1_9BACE</name>
<proteinExistence type="predicted"/>
<evidence type="ECO:0000313" key="2">
    <source>
        <dbReference type="Proteomes" id="UP001060104"/>
    </source>
</evidence>
<accession>A0ABY5T9F1</accession>
<keyword evidence="2" id="KW-1185">Reference proteome</keyword>